<keyword evidence="3" id="KW-1185">Reference proteome</keyword>
<protein>
    <recommendedName>
        <fullName evidence="4">CAP domain-containing protein</fullName>
    </recommendedName>
</protein>
<reference evidence="3" key="1">
    <citation type="journal article" date="2019" name="Int. J. Syst. Evol. Microbiol.">
        <title>The Global Catalogue of Microorganisms (GCM) 10K type strain sequencing project: providing services to taxonomists for standard genome sequencing and annotation.</title>
        <authorList>
            <consortium name="The Broad Institute Genomics Platform"/>
            <consortium name="The Broad Institute Genome Sequencing Center for Infectious Disease"/>
            <person name="Wu L."/>
            <person name="Ma J."/>
        </authorList>
    </citation>
    <scope>NUCLEOTIDE SEQUENCE [LARGE SCALE GENOMIC DNA]</scope>
    <source>
        <strain evidence="3">JCM 32105</strain>
    </source>
</reference>
<keyword evidence="1" id="KW-0732">Signal</keyword>
<gene>
    <name evidence="2" type="ORF">GCM10023093_02170</name>
</gene>
<feature type="signal peptide" evidence="1">
    <location>
        <begin position="1"/>
        <end position="24"/>
    </location>
</feature>
<name>A0ABP8N593_9BACT</name>
<organism evidence="2 3">
    <name type="scientific">Nemorincola caseinilytica</name>
    <dbReference type="NCBI Taxonomy" id="2054315"/>
    <lineage>
        <taxon>Bacteria</taxon>
        <taxon>Pseudomonadati</taxon>
        <taxon>Bacteroidota</taxon>
        <taxon>Chitinophagia</taxon>
        <taxon>Chitinophagales</taxon>
        <taxon>Chitinophagaceae</taxon>
        <taxon>Nemorincola</taxon>
    </lineage>
</organism>
<dbReference type="Gene3D" id="3.40.33.10">
    <property type="entry name" value="CAP"/>
    <property type="match status" value="1"/>
</dbReference>
<comment type="caution">
    <text evidence="2">The sequence shown here is derived from an EMBL/GenBank/DDBJ whole genome shotgun (WGS) entry which is preliminary data.</text>
</comment>
<accession>A0ABP8N593</accession>
<evidence type="ECO:0000313" key="2">
    <source>
        <dbReference type="EMBL" id="GAA4460086.1"/>
    </source>
</evidence>
<feature type="chain" id="PRO_5045905060" description="CAP domain-containing protein" evidence="1">
    <location>
        <begin position="25"/>
        <end position="214"/>
    </location>
</feature>
<dbReference type="InterPro" id="IPR035940">
    <property type="entry name" value="CAP_sf"/>
</dbReference>
<evidence type="ECO:0000313" key="3">
    <source>
        <dbReference type="Proteomes" id="UP001500067"/>
    </source>
</evidence>
<evidence type="ECO:0000256" key="1">
    <source>
        <dbReference type="SAM" id="SignalP"/>
    </source>
</evidence>
<evidence type="ECO:0008006" key="4">
    <source>
        <dbReference type="Google" id="ProtNLM"/>
    </source>
</evidence>
<proteinExistence type="predicted"/>
<sequence>MKVLIRQVWCLMFVLLVLPLCVSAQGKAVNPLAAYSDEWKDPKFNACNTAANTKYLSADEKELVWILNMARTEPALFAKTVVRPYSERNDIDMTSAKYYLSLMKQMRNQEPLSILQPDQQCFTSAECHATTSGKNGYTGHDRQTQRCRDVRKFNGECCSYGVEEPVGVVVTLLVDEDVPSLGHRNILLGSYARIGVAMRPHKGYRINTVLDLLR</sequence>
<dbReference type="EMBL" id="BAABFA010000004">
    <property type="protein sequence ID" value="GAA4460086.1"/>
    <property type="molecule type" value="Genomic_DNA"/>
</dbReference>
<dbReference type="Proteomes" id="UP001500067">
    <property type="component" value="Unassembled WGS sequence"/>
</dbReference>
<dbReference type="RefSeq" id="WP_345077225.1">
    <property type="nucleotide sequence ID" value="NZ_BAABFA010000004.1"/>
</dbReference>